<organism evidence="2 3">
    <name type="scientific">Rhodosorus marinus</name>
    <dbReference type="NCBI Taxonomy" id="101924"/>
    <lineage>
        <taxon>Eukaryota</taxon>
        <taxon>Rhodophyta</taxon>
        <taxon>Stylonematophyceae</taxon>
        <taxon>Stylonematales</taxon>
        <taxon>Stylonemataceae</taxon>
        <taxon>Rhodosorus</taxon>
    </lineage>
</organism>
<gene>
    <name evidence="2" type="ORF">NDN08_008391</name>
</gene>
<dbReference type="Proteomes" id="UP001157974">
    <property type="component" value="Unassembled WGS sequence"/>
</dbReference>
<keyword evidence="3" id="KW-1185">Reference proteome</keyword>
<evidence type="ECO:0000313" key="3">
    <source>
        <dbReference type="Proteomes" id="UP001157974"/>
    </source>
</evidence>
<accession>A0AAV8V0B4</accession>
<reference evidence="2 3" key="1">
    <citation type="journal article" date="2023" name="Nat. Commun.">
        <title>Origin of minicircular mitochondrial genomes in red algae.</title>
        <authorList>
            <person name="Lee Y."/>
            <person name="Cho C.H."/>
            <person name="Lee Y.M."/>
            <person name="Park S.I."/>
            <person name="Yang J.H."/>
            <person name="West J.A."/>
            <person name="Bhattacharya D."/>
            <person name="Yoon H.S."/>
        </authorList>
    </citation>
    <scope>NUCLEOTIDE SEQUENCE [LARGE SCALE GENOMIC DNA]</scope>
    <source>
        <strain evidence="2 3">CCMP1338</strain>
        <tissue evidence="2">Whole cell</tissue>
    </source>
</reference>
<name>A0AAV8V0B4_9RHOD</name>
<feature type="region of interest" description="Disordered" evidence="1">
    <location>
        <begin position="1"/>
        <end position="22"/>
    </location>
</feature>
<comment type="caution">
    <text evidence="2">The sequence shown here is derived from an EMBL/GenBank/DDBJ whole genome shotgun (WGS) entry which is preliminary data.</text>
</comment>
<protein>
    <submittedName>
        <fullName evidence="2">Uncharacterized protein</fullName>
    </submittedName>
</protein>
<proteinExistence type="predicted"/>
<sequence>MSRGVDSYHDLAQDARRQRNRERFKTNSCFPAEFRLQHEVERSSYPFSSVYKPSNRTTLDSRTGKKPLAVPAKSLRLAIWCWISAYALRHRLSQEF</sequence>
<dbReference type="EMBL" id="JAMWBK010000002">
    <property type="protein sequence ID" value="KAJ8908300.1"/>
    <property type="molecule type" value="Genomic_DNA"/>
</dbReference>
<evidence type="ECO:0000256" key="1">
    <source>
        <dbReference type="SAM" id="MobiDB-lite"/>
    </source>
</evidence>
<dbReference type="AlphaFoldDB" id="A0AAV8V0B4"/>
<evidence type="ECO:0000313" key="2">
    <source>
        <dbReference type="EMBL" id="KAJ8908300.1"/>
    </source>
</evidence>